<dbReference type="EMBL" id="CAJNOI010004196">
    <property type="protein sequence ID" value="CAF1539627.1"/>
    <property type="molecule type" value="Genomic_DNA"/>
</dbReference>
<dbReference type="AlphaFoldDB" id="A0A815W1Y6"/>
<evidence type="ECO:0000313" key="3">
    <source>
        <dbReference type="Proteomes" id="UP000663832"/>
    </source>
</evidence>
<comment type="caution">
    <text evidence="1">The sequence shown here is derived from an EMBL/GenBank/DDBJ whole genome shotgun (WGS) entry which is preliminary data.</text>
</comment>
<accession>A0A815W1Y6</accession>
<dbReference type="GO" id="GO:0005813">
    <property type="term" value="C:centrosome"/>
    <property type="evidence" value="ECO:0007669"/>
    <property type="project" value="TreeGrafter"/>
</dbReference>
<name>A0A815W1Y6_9BILA</name>
<dbReference type="Proteomes" id="UP000663832">
    <property type="component" value="Unassembled WGS sequence"/>
</dbReference>
<keyword evidence="3" id="KW-1185">Reference proteome</keyword>
<evidence type="ECO:0000313" key="1">
    <source>
        <dbReference type="EMBL" id="CAF1539627.1"/>
    </source>
</evidence>
<reference evidence="1" key="1">
    <citation type="submission" date="2021-02" db="EMBL/GenBank/DDBJ databases">
        <authorList>
            <person name="Nowell W R."/>
        </authorList>
    </citation>
    <scope>NUCLEOTIDE SEQUENCE</scope>
</reference>
<dbReference type="PANTHER" id="PTHR14817:SF2">
    <property type="entry name" value="COILED-COIL DOMAIN-CONTAINING PROTEIN 15"/>
    <property type="match status" value="1"/>
</dbReference>
<gene>
    <name evidence="1" type="ORF">BJG266_LOCUS45484</name>
    <name evidence="2" type="ORF">QVE165_LOCUS62477</name>
</gene>
<protein>
    <submittedName>
        <fullName evidence="1">Uncharacterized protein</fullName>
    </submittedName>
</protein>
<dbReference type="Proteomes" id="UP000663877">
    <property type="component" value="Unassembled WGS sequence"/>
</dbReference>
<evidence type="ECO:0000313" key="2">
    <source>
        <dbReference type="EMBL" id="CAF1656893.1"/>
    </source>
</evidence>
<dbReference type="InterPro" id="IPR037693">
    <property type="entry name" value="CCDC15"/>
</dbReference>
<dbReference type="PANTHER" id="PTHR14817">
    <property type="entry name" value="COILED-COIL DOMAIN-CONTAINING PROTEIN 15"/>
    <property type="match status" value="1"/>
</dbReference>
<evidence type="ECO:0000313" key="4">
    <source>
        <dbReference type="Proteomes" id="UP000663877"/>
    </source>
</evidence>
<proteinExistence type="predicted"/>
<dbReference type="EMBL" id="CAJNOM010004573">
    <property type="protein sequence ID" value="CAF1656893.1"/>
    <property type="molecule type" value="Genomic_DNA"/>
</dbReference>
<dbReference type="OrthoDB" id="10007210at2759"/>
<sequence>VVDVNSVDPKQLAHIRKQRIHEQKRREIERYIKIFSITFDSEYIRALKTTLRERCSKRGINVPTLCSCHSTIWDADPMACSQNCSFYRNPTAFATSLHSLLTSCQATN</sequence>
<organism evidence="1 4">
    <name type="scientific">Adineta steineri</name>
    <dbReference type="NCBI Taxonomy" id="433720"/>
    <lineage>
        <taxon>Eukaryota</taxon>
        <taxon>Metazoa</taxon>
        <taxon>Spiralia</taxon>
        <taxon>Gnathifera</taxon>
        <taxon>Rotifera</taxon>
        <taxon>Eurotatoria</taxon>
        <taxon>Bdelloidea</taxon>
        <taxon>Adinetida</taxon>
        <taxon>Adinetidae</taxon>
        <taxon>Adineta</taxon>
    </lineage>
</organism>
<feature type="non-terminal residue" evidence="1">
    <location>
        <position position="108"/>
    </location>
</feature>